<evidence type="ECO:0000256" key="2">
    <source>
        <dbReference type="ARBA" id="ARBA00022692"/>
    </source>
</evidence>
<accession>A0A392Q8P6</accession>
<feature type="non-terminal residue" evidence="5">
    <location>
        <position position="1"/>
    </location>
</feature>
<comment type="caution">
    <text evidence="5">The sequence shown here is derived from an EMBL/GenBank/DDBJ whole genome shotgun (WGS) entry which is preliminary data.</text>
</comment>
<name>A0A392Q8P6_9FABA</name>
<reference evidence="5 6" key="1">
    <citation type="journal article" date="2018" name="Front. Plant Sci.">
        <title>Red Clover (Trifolium pratense) and Zigzag Clover (T. medium) - A Picture of Genomic Similarities and Differences.</title>
        <authorList>
            <person name="Dluhosova J."/>
            <person name="Istvanek J."/>
            <person name="Nedelnik J."/>
            <person name="Repkova J."/>
        </authorList>
    </citation>
    <scope>NUCLEOTIDE SEQUENCE [LARGE SCALE GENOMIC DNA]</scope>
    <source>
        <strain evidence="6">cv. 10/8</strain>
        <tissue evidence="5">Leaf</tissue>
    </source>
</reference>
<evidence type="ECO:0000313" key="5">
    <source>
        <dbReference type="EMBL" id="MCI20514.1"/>
    </source>
</evidence>
<proteinExistence type="predicted"/>
<dbReference type="EMBL" id="LXQA010120237">
    <property type="protein sequence ID" value="MCI20514.1"/>
    <property type="molecule type" value="Genomic_DNA"/>
</dbReference>
<comment type="subcellular location">
    <subcellularLocation>
        <location evidence="1">Membrane</location>
        <topology evidence="1">Multi-pass membrane protein</topology>
    </subcellularLocation>
</comment>
<evidence type="ECO:0000256" key="4">
    <source>
        <dbReference type="ARBA" id="ARBA00023136"/>
    </source>
</evidence>
<keyword evidence="2" id="KW-0812">Transmembrane</keyword>
<evidence type="ECO:0000256" key="3">
    <source>
        <dbReference type="ARBA" id="ARBA00022989"/>
    </source>
</evidence>
<protein>
    <submittedName>
        <fullName evidence="5">Solute carrier family 35 member F5</fullName>
    </submittedName>
</protein>
<organism evidence="5 6">
    <name type="scientific">Trifolium medium</name>
    <dbReference type="NCBI Taxonomy" id="97028"/>
    <lineage>
        <taxon>Eukaryota</taxon>
        <taxon>Viridiplantae</taxon>
        <taxon>Streptophyta</taxon>
        <taxon>Embryophyta</taxon>
        <taxon>Tracheophyta</taxon>
        <taxon>Spermatophyta</taxon>
        <taxon>Magnoliopsida</taxon>
        <taxon>eudicotyledons</taxon>
        <taxon>Gunneridae</taxon>
        <taxon>Pentapetalae</taxon>
        <taxon>rosids</taxon>
        <taxon>fabids</taxon>
        <taxon>Fabales</taxon>
        <taxon>Fabaceae</taxon>
        <taxon>Papilionoideae</taxon>
        <taxon>50 kb inversion clade</taxon>
        <taxon>NPAAA clade</taxon>
        <taxon>Hologalegina</taxon>
        <taxon>IRL clade</taxon>
        <taxon>Trifolieae</taxon>
        <taxon>Trifolium</taxon>
    </lineage>
</organism>
<dbReference type="Proteomes" id="UP000265520">
    <property type="component" value="Unassembled WGS sequence"/>
</dbReference>
<dbReference type="GO" id="GO:0016020">
    <property type="term" value="C:membrane"/>
    <property type="evidence" value="ECO:0007669"/>
    <property type="project" value="UniProtKB-SubCell"/>
</dbReference>
<evidence type="ECO:0000313" key="6">
    <source>
        <dbReference type="Proteomes" id="UP000265520"/>
    </source>
</evidence>
<dbReference type="PANTHER" id="PTHR23051">
    <property type="entry name" value="SOLUTE CARRIER FAMILY 35, MEMBER F5"/>
    <property type="match status" value="1"/>
</dbReference>
<keyword evidence="4" id="KW-0472">Membrane</keyword>
<keyword evidence="6" id="KW-1185">Reference proteome</keyword>
<evidence type="ECO:0000256" key="1">
    <source>
        <dbReference type="ARBA" id="ARBA00004141"/>
    </source>
</evidence>
<dbReference type="AlphaFoldDB" id="A0A392Q8P6"/>
<sequence length="90" mass="9334">LLTSTTVATAGLTIQVPLAAIVDTITGHSPPVMDYLGAIAVMIGFAGINIPADTFSKSTEATAVELKIEDVSLRDEEHALPRTQDSASVP</sequence>
<keyword evidence="3" id="KW-1133">Transmembrane helix</keyword>
<dbReference type="PANTHER" id="PTHR23051:SF0">
    <property type="entry name" value="SOLUTE CARRIER FAMILY 35 MEMBER F5"/>
    <property type="match status" value="1"/>
</dbReference>